<dbReference type="Gene3D" id="2.40.420.20">
    <property type="match status" value="1"/>
</dbReference>
<dbReference type="InterPro" id="IPR058792">
    <property type="entry name" value="Beta-barrel_RND_2"/>
</dbReference>
<evidence type="ECO:0000313" key="7">
    <source>
        <dbReference type="Proteomes" id="UP000001935"/>
    </source>
</evidence>
<dbReference type="GO" id="GO:1990281">
    <property type="term" value="C:efflux pump complex"/>
    <property type="evidence" value="ECO:0007669"/>
    <property type="project" value="TreeGrafter"/>
</dbReference>
<feature type="domain" description="CusB-like beta-barrel" evidence="4">
    <location>
        <begin position="288"/>
        <end position="356"/>
    </location>
</feature>
<keyword evidence="2" id="KW-0175">Coiled coil</keyword>
<dbReference type="Pfam" id="PF25989">
    <property type="entry name" value="YknX_C"/>
    <property type="match status" value="1"/>
</dbReference>
<dbReference type="Proteomes" id="UP000001935">
    <property type="component" value="Chromosome"/>
</dbReference>
<dbReference type="NCBIfam" id="TIGR01730">
    <property type="entry name" value="RND_mfp"/>
    <property type="match status" value="1"/>
</dbReference>
<dbReference type="PANTHER" id="PTHR30469">
    <property type="entry name" value="MULTIDRUG RESISTANCE PROTEIN MDTA"/>
    <property type="match status" value="1"/>
</dbReference>
<dbReference type="EMBL" id="CP000251">
    <property type="protein sequence ID" value="ABC83179.1"/>
    <property type="molecule type" value="Genomic_DNA"/>
</dbReference>
<dbReference type="KEGG" id="ade:Adeh_3412"/>
<name>Q2IF24_ANADE</name>
<evidence type="ECO:0000259" key="4">
    <source>
        <dbReference type="Pfam" id="PF25954"/>
    </source>
</evidence>
<dbReference type="SUPFAM" id="SSF111369">
    <property type="entry name" value="HlyD-like secretion proteins"/>
    <property type="match status" value="1"/>
</dbReference>
<reference evidence="6" key="1">
    <citation type="submission" date="2006-01" db="EMBL/GenBank/DDBJ databases">
        <title>Complete sequence of Anaeromyxobacter dehalogenans 2CP-C.</title>
        <authorList>
            <consortium name="US DOE Joint Genome Institute"/>
            <person name="Copeland A."/>
            <person name="Lucas S."/>
            <person name="Lapidus A."/>
            <person name="Barry K."/>
            <person name="Detter J.C."/>
            <person name="Glavina T."/>
            <person name="Hammon N."/>
            <person name="Israni S."/>
            <person name="Pitluck S."/>
            <person name="Brettin T."/>
            <person name="Bruce D."/>
            <person name="Han C."/>
            <person name="Tapia R."/>
            <person name="Gilna P."/>
            <person name="Kiss H."/>
            <person name="Schmutz J."/>
            <person name="Larimer F."/>
            <person name="Land M."/>
            <person name="Kyrpides N."/>
            <person name="Anderson I."/>
            <person name="Sanford R.A."/>
            <person name="Ritalahti K.M."/>
            <person name="Thomas H.S."/>
            <person name="Kirby J.R."/>
            <person name="Zhulin I.B."/>
            <person name="Loeffler F.E."/>
            <person name="Richardson P."/>
        </authorList>
    </citation>
    <scope>NUCLEOTIDE SEQUENCE</scope>
    <source>
        <strain evidence="6">2CP-C</strain>
    </source>
</reference>
<evidence type="ECO:0000259" key="3">
    <source>
        <dbReference type="Pfam" id="PF25917"/>
    </source>
</evidence>
<dbReference type="AlphaFoldDB" id="Q2IF24"/>
<dbReference type="PANTHER" id="PTHR30469:SF15">
    <property type="entry name" value="HLYD FAMILY OF SECRETION PROTEINS"/>
    <property type="match status" value="1"/>
</dbReference>
<dbReference type="GO" id="GO:0015562">
    <property type="term" value="F:efflux transmembrane transporter activity"/>
    <property type="evidence" value="ECO:0007669"/>
    <property type="project" value="TreeGrafter"/>
</dbReference>
<organism evidence="6 7">
    <name type="scientific">Anaeromyxobacter dehalogenans (strain 2CP-C)</name>
    <dbReference type="NCBI Taxonomy" id="290397"/>
    <lineage>
        <taxon>Bacteria</taxon>
        <taxon>Pseudomonadati</taxon>
        <taxon>Myxococcota</taxon>
        <taxon>Myxococcia</taxon>
        <taxon>Myxococcales</taxon>
        <taxon>Cystobacterineae</taxon>
        <taxon>Anaeromyxobacteraceae</taxon>
        <taxon>Anaeromyxobacter</taxon>
    </lineage>
</organism>
<feature type="domain" description="Multidrug resistance protein MdtA-like barrel-sandwich hybrid" evidence="3">
    <location>
        <begin position="93"/>
        <end position="273"/>
    </location>
</feature>
<feature type="domain" description="YknX-like C-terminal permuted SH3-like" evidence="5">
    <location>
        <begin position="364"/>
        <end position="431"/>
    </location>
</feature>
<dbReference type="STRING" id="290397.Adeh_3412"/>
<dbReference type="InterPro" id="IPR058625">
    <property type="entry name" value="MdtA-like_BSH"/>
</dbReference>
<sequence>MSRRVAAAPRRWARARRRCTNGDMDAPASPRRAVATLLRSRAGRAAVGIVLVLAAVAAVRAARGTAAPGYAVERRPLVQRVVASGRVMAPARIQVGAVATGKVAAVRVDEGDAVRAGDLLVRLDDAEARAALSQARAQVLQAAARLEQSRGPAARGATEALRQAELRVELAERARERARSLADAGSASVAQLDDAEQALALARSARESALAQAAAAAGAGPDQRLAEAALAAARGAEEVARARLEDRQLRAPAAATVILREVEPGDTVTAGARLLVLARAGETRLSVEPDEKNLALLRVGQPARAVADAFPDAPFEATVSFLAPSVDPARGTVEVRLAVPAPPPFLRPDMTVSVNVEVGRKADALVVPADAVRDAGGSPWVLAVRGGRAERRAVRLGLRGDGLVEIAGGLAAGDEVLAPSAAVVEGGRVRVRRLPGPELGRAL</sequence>
<comment type="similarity">
    <text evidence="1">Belongs to the membrane fusion protein (MFP) (TC 8.A.1) family.</text>
</comment>
<dbReference type="InterPro" id="IPR058637">
    <property type="entry name" value="YknX-like_C"/>
</dbReference>
<dbReference type="Gene3D" id="2.40.50.100">
    <property type="match status" value="1"/>
</dbReference>
<gene>
    <name evidence="6" type="ordered locus">Adeh_3412</name>
</gene>
<accession>Q2IF24</accession>
<dbReference type="Gene3D" id="2.40.30.170">
    <property type="match status" value="1"/>
</dbReference>
<evidence type="ECO:0000313" key="6">
    <source>
        <dbReference type="EMBL" id="ABC83179.1"/>
    </source>
</evidence>
<dbReference type="HOGENOM" id="CLU_018816_14_4_7"/>
<evidence type="ECO:0000259" key="5">
    <source>
        <dbReference type="Pfam" id="PF25989"/>
    </source>
</evidence>
<evidence type="ECO:0000256" key="1">
    <source>
        <dbReference type="ARBA" id="ARBA00009477"/>
    </source>
</evidence>
<dbReference type="Pfam" id="PF25917">
    <property type="entry name" value="BSH_RND"/>
    <property type="match status" value="1"/>
</dbReference>
<dbReference type="InterPro" id="IPR006143">
    <property type="entry name" value="RND_pump_MFP"/>
</dbReference>
<proteinExistence type="inferred from homology"/>
<evidence type="ECO:0000256" key="2">
    <source>
        <dbReference type="SAM" id="Coils"/>
    </source>
</evidence>
<dbReference type="eggNOG" id="COG0845">
    <property type="taxonomic scope" value="Bacteria"/>
</dbReference>
<feature type="coiled-coil region" evidence="2">
    <location>
        <begin position="123"/>
        <end position="212"/>
    </location>
</feature>
<protein>
    <submittedName>
        <fullName evidence="6">Secretion protein HlyD</fullName>
    </submittedName>
</protein>
<dbReference type="Pfam" id="PF25954">
    <property type="entry name" value="Beta-barrel_RND_2"/>
    <property type="match status" value="1"/>
</dbReference>